<dbReference type="Proteomes" id="UP000197446">
    <property type="component" value="Unassembled WGS sequence"/>
</dbReference>
<accession>A0A254NAE0</accession>
<name>A0A254NAE0_9BURK</name>
<reference evidence="1 2" key="1">
    <citation type="journal article" date="2007" name="Int. J. Syst. Evol. Microbiol.">
        <title>Description of Pelomonas aquatica sp. nov. and Pelomonas puraquae sp. nov., isolated from industrial and haemodialysis water.</title>
        <authorList>
            <person name="Gomila M."/>
            <person name="Bowien B."/>
            <person name="Falsen E."/>
            <person name="Moore E.R."/>
            <person name="Lalucat J."/>
        </authorList>
    </citation>
    <scope>NUCLEOTIDE SEQUENCE [LARGE SCALE GENOMIC DNA]</scope>
    <source>
        <strain evidence="1 2">CCUG 52769</strain>
    </source>
</reference>
<keyword evidence="2" id="KW-1185">Reference proteome</keyword>
<organism evidence="1 2">
    <name type="scientific">Roseateles puraquae</name>
    <dbReference type="NCBI Taxonomy" id="431059"/>
    <lineage>
        <taxon>Bacteria</taxon>
        <taxon>Pseudomonadati</taxon>
        <taxon>Pseudomonadota</taxon>
        <taxon>Betaproteobacteria</taxon>
        <taxon>Burkholderiales</taxon>
        <taxon>Sphaerotilaceae</taxon>
        <taxon>Roseateles</taxon>
    </lineage>
</organism>
<evidence type="ECO:0008006" key="3">
    <source>
        <dbReference type="Google" id="ProtNLM"/>
    </source>
</evidence>
<dbReference type="SUPFAM" id="SSF53850">
    <property type="entry name" value="Periplasmic binding protein-like II"/>
    <property type="match status" value="1"/>
</dbReference>
<comment type="caution">
    <text evidence="1">The sequence shown here is derived from an EMBL/GenBank/DDBJ whole genome shotgun (WGS) entry which is preliminary data.</text>
</comment>
<sequence length="272" mass="29325">MAAAEPVVVDRITWLAGDTVSGRGSGSRPSDRLLDWLTARLPGITHERVVANAKRSWMLIERGDTVCHAGAVRSPQREALAYFSNTWPMPPLQLVVKRERVSAMPVDAAGQVDLAALLGRYELKGVLVSGRSYGPVLDPQLDKLGATSSVQRITSADFGSNLLPMLLQGRADYALEYPNALAALASQRPEVAGLALLPIRGNTEMVLSGVACPKTSWGQAAIRRIDAVLGTPEGAAMLRETLLSELPADSRRSYRDTIDAFFQRRAQPTPGL</sequence>
<dbReference type="EMBL" id="NISI01000010">
    <property type="protein sequence ID" value="OWR02103.1"/>
    <property type="molecule type" value="Genomic_DNA"/>
</dbReference>
<evidence type="ECO:0000313" key="2">
    <source>
        <dbReference type="Proteomes" id="UP000197446"/>
    </source>
</evidence>
<protein>
    <recommendedName>
        <fullName evidence="3">Solute-binding protein family 3/N-terminal domain-containing protein</fullName>
    </recommendedName>
</protein>
<gene>
    <name evidence="1" type="ORF">CDO81_20385</name>
</gene>
<proteinExistence type="predicted"/>
<dbReference type="AlphaFoldDB" id="A0A254NAE0"/>
<evidence type="ECO:0000313" key="1">
    <source>
        <dbReference type="EMBL" id="OWR02103.1"/>
    </source>
</evidence>